<feature type="transmembrane region" description="Helical" evidence="5">
    <location>
        <begin position="495"/>
        <end position="517"/>
    </location>
</feature>
<dbReference type="OrthoDB" id="3639251at2759"/>
<dbReference type="InterPro" id="IPR051337">
    <property type="entry name" value="OPA_Antiporter"/>
</dbReference>
<name>A0A8J6C786_DIALT</name>
<feature type="transmembrane region" description="Helical" evidence="5">
    <location>
        <begin position="336"/>
        <end position="353"/>
    </location>
</feature>
<evidence type="ECO:0000256" key="5">
    <source>
        <dbReference type="SAM" id="Phobius"/>
    </source>
</evidence>
<feature type="transmembrane region" description="Helical" evidence="5">
    <location>
        <begin position="228"/>
        <end position="254"/>
    </location>
</feature>
<dbReference type="OMA" id="NAWFQGW"/>
<dbReference type="SUPFAM" id="SSF103473">
    <property type="entry name" value="MFS general substrate transporter"/>
    <property type="match status" value="1"/>
</dbReference>
<comment type="subcellular location">
    <subcellularLocation>
        <location evidence="1">Endomembrane system</location>
        <topology evidence="1">Multi-pass membrane protein</topology>
    </subcellularLocation>
</comment>
<dbReference type="GO" id="GO:0035435">
    <property type="term" value="P:phosphate ion transmembrane transport"/>
    <property type="evidence" value="ECO:0007669"/>
    <property type="project" value="TreeGrafter"/>
</dbReference>
<evidence type="ECO:0000313" key="8">
    <source>
        <dbReference type="Proteomes" id="UP000751190"/>
    </source>
</evidence>
<dbReference type="GO" id="GO:0061513">
    <property type="term" value="F:glucose 6-phosphate:phosphate antiporter activity"/>
    <property type="evidence" value="ECO:0007669"/>
    <property type="project" value="TreeGrafter"/>
</dbReference>
<evidence type="ECO:0000256" key="2">
    <source>
        <dbReference type="ARBA" id="ARBA00022692"/>
    </source>
</evidence>
<evidence type="ECO:0000256" key="4">
    <source>
        <dbReference type="ARBA" id="ARBA00023136"/>
    </source>
</evidence>
<comment type="caution">
    <text evidence="7">The sequence shown here is derived from an EMBL/GenBank/DDBJ whole genome shotgun (WGS) entry which is preliminary data.</text>
</comment>
<evidence type="ECO:0000256" key="1">
    <source>
        <dbReference type="ARBA" id="ARBA00004127"/>
    </source>
</evidence>
<dbReference type="InterPro" id="IPR011701">
    <property type="entry name" value="MFS"/>
</dbReference>
<dbReference type="PANTHER" id="PTHR43826:SF3">
    <property type="entry name" value="GLUCOSE-6-PHOSPHATE EXCHANGER SLC37A4"/>
    <property type="match status" value="1"/>
</dbReference>
<evidence type="ECO:0000313" key="7">
    <source>
        <dbReference type="EMBL" id="KAG8464257.1"/>
    </source>
</evidence>
<keyword evidence="2 5" id="KW-0812">Transmembrane</keyword>
<feature type="transmembrane region" description="Helical" evidence="5">
    <location>
        <begin position="260"/>
        <end position="281"/>
    </location>
</feature>
<reference evidence="7" key="1">
    <citation type="submission" date="2021-05" db="EMBL/GenBank/DDBJ databases">
        <title>The genome of the haptophyte Pavlova lutheri (Diacronema luteri, Pavlovales) - a model for lipid biosynthesis in eukaryotic algae.</title>
        <authorList>
            <person name="Hulatt C.J."/>
            <person name="Posewitz M.C."/>
        </authorList>
    </citation>
    <scope>NUCLEOTIDE SEQUENCE</scope>
    <source>
        <strain evidence="7">NIVA-4/92</strain>
    </source>
</reference>
<dbReference type="InterPro" id="IPR036259">
    <property type="entry name" value="MFS_trans_sf"/>
</dbReference>
<dbReference type="Proteomes" id="UP000751190">
    <property type="component" value="Unassembled WGS sequence"/>
</dbReference>
<dbReference type="AlphaFoldDB" id="A0A8J6C786"/>
<feature type="transmembrane region" description="Helical" evidence="5">
    <location>
        <begin position="168"/>
        <end position="185"/>
    </location>
</feature>
<feature type="transmembrane region" description="Helical" evidence="5">
    <location>
        <begin position="436"/>
        <end position="455"/>
    </location>
</feature>
<keyword evidence="4 5" id="KW-0472">Membrane</keyword>
<feature type="domain" description="Major facilitator superfamily (MFS) profile" evidence="6">
    <location>
        <begin position="104"/>
        <end position="521"/>
    </location>
</feature>
<dbReference type="PROSITE" id="PS50850">
    <property type="entry name" value="MFS"/>
    <property type="match status" value="1"/>
</dbReference>
<dbReference type="GO" id="GO:0016020">
    <property type="term" value="C:membrane"/>
    <property type="evidence" value="ECO:0007669"/>
    <property type="project" value="UniProtKB-ARBA"/>
</dbReference>
<keyword evidence="3 5" id="KW-1133">Transmembrane helix</keyword>
<dbReference type="Pfam" id="PF07690">
    <property type="entry name" value="MFS_1"/>
    <property type="match status" value="1"/>
</dbReference>
<dbReference type="PANTHER" id="PTHR43826">
    <property type="entry name" value="GLUCOSE-6-PHOSPHATE EXCHANGER SLC37A4"/>
    <property type="match status" value="1"/>
</dbReference>
<keyword evidence="8" id="KW-1185">Reference proteome</keyword>
<sequence length="537" mass="56192">MSVSCRHQQLSAAELKRDATSRWVLSLTHAPHSDRRLRAPGAASPRSTAAAAAGAAAAHAARAPQPRPKARVPPRSPQVFLDHSAVRAGSAEPGRGAPHGRLRVFCLIYAAYVGLLIARKNYGFWIPHAMRVLDRSKSDVAVIGSSFEMASGAGALLNGFLIDAVDPSLALACALAASATVNLALSRARSLPLMAALWGLNGAVQSLGWPCVSKVFLRAFPDPKGRGMWYSVLSTSQNVGAALVPLLVSAAVAASGDARLAFFLPAALALCMSLVLLRVLWRRSEPRSTTPAAAAAAAMRARDAALAAALAVKGKRASASGAREAFVRMLCADVLLNWRLWLMAVSYFCIGVIRSSLTDWTPLYLAEHKGLSAAAASSCLFAFELGGFLGSIAAGRASDHLCHGRRGPVMATCTLALCPALLLLDRTADARALPLVYFALGACAFPVHVLLGLASREVVSPTASSTAGGLVKFVAQMGASSAGYPLGVLQQRRGWSAVFCLLSSVALAGGVATLPLWRTVARVDERKIESRHKVKGG</sequence>
<proteinExistence type="predicted"/>
<organism evidence="7 8">
    <name type="scientific">Diacronema lutheri</name>
    <name type="common">Unicellular marine alga</name>
    <name type="synonym">Monochrysis lutheri</name>
    <dbReference type="NCBI Taxonomy" id="2081491"/>
    <lineage>
        <taxon>Eukaryota</taxon>
        <taxon>Haptista</taxon>
        <taxon>Haptophyta</taxon>
        <taxon>Pavlovophyceae</taxon>
        <taxon>Pavlovales</taxon>
        <taxon>Pavlovaceae</taxon>
        <taxon>Diacronema</taxon>
    </lineage>
</organism>
<dbReference type="GO" id="GO:0012505">
    <property type="term" value="C:endomembrane system"/>
    <property type="evidence" value="ECO:0007669"/>
    <property type="project" value="UniProtKB-SubCell"/>
</dbReference>
<protein>
    <recommendedName>
        <fullName evidence="6">Major facilitator superfamily (MFS) profile domain-containing protein</fullName>
    </recommendedName>
</protein>
<feature type="transmembrane region" description="Helical" evidence="5">
    <location>
        <begin position="102"/>
        <end position="119"/>
    </location>
</feature>
<dbReference type="InterPro" id="IPR020846">
    <property type="entry name" value="MFS_dom"/>
</dbReference>
<feature type="transmembrane region" description="Helical" evidence="5">
    <location>
        <begin position="373"/>
        <end position="395"/>
    </location>
</feature>
<evidence type="ECO:0000256" key="3">
    <source>
        <dbReference type="ARBA" id="ARBA00022989"/>
    </source>
</evidence>
<gene>
    <name evidence="7" type="ORF">KFE25_003320</name>
</gene>
<dbReference type="EMBL" id="JAGTXO010000013">
    <property type="protein sequence ID" value="KAG8464257.1"/>
    <property type="molecule type" value="Genomic_DNA"/>
</dbReference>
<dbReference type="Gene3D" id="1.20.1250.20">
    <property type="entry name" value="MFS general substrate transporter like domains"/>
    <property type="match status" value="2"/>
</dbReference>
<accession>A0A8J6C786</accession>
<evidence type="ECO:0000259" key="6">
    <source>
        <dbReference type="PROSITE" id="PS50850"/>
    </source>
</evidence>